<dbReference type="Pfam" id="PF00907">
    <property type="entry name" value="T-box"/>
    <property type="match status" value="1"/>
</dbReference>
<keyword evidence="1" id="KW-0805">Transcription regulation</keyword>
<dbReference type="GO" id="GO:0003700">
    <property type="term" value="F:DNA-binding transcription factor activity"/>
    <property type="evidence" value="ECO:0007669"/>
    <property type="project" value="InterPro"/>
</dbReference>
<dbReference type="AlphaFoldDB" id="A0AAE1APB3"/>
<feature type="domain" description="T-box" evidence="6">
    <location>
        <begin position="125"/>
        <end position="148"/>
    </location>
</feature>
<dbReference type="GO" id="GO:0045893">
    <property type="term" value="P:positive regulation of DNA-templated transcription"/>
    <property type="evidence" value="ECO:0007669"/>
    <property type="project" value="InterPro"/>
</dbReference>
<evidence type="ECO:0000256" key="2">
    <source>
        <dbReference type="ARBA" id="ARBA00023125"/>
    </source>
</evidence>
<evidence type="ECO:0000256" key="3">
    <source>
        <dbReference type="ARBA" id="ARBA00023163"/>
    </source>
</evidence>
<protein>
    <recommendedName>
        <fullName evidence="6">T-box domain-containing protein</fullName>
    </recommendedName>
</protein>
<dbReference type="InterPro" id="IPR046360">
    <property type="entry name" value="T-box_DNA-bd"/>
</dbReference>
<reference evidence="7" key="1">
    <citation type="journal article" date="2023" name="G3 (Bethesda)">
        <title>A reference genome for the long-term kleptoplast-retaining sea slug Elysia crispata morphotype clarki.</title>
        <authorList>
            <person name="Eastman K.E."/>
            <person name="Pendleton A.L."/>
            <person name="Shaikh M.A."/>
            <person name="Suttiyut T."/>
            <person name="Ogas R."/>
            <person name="Tomko P."/>
            <person name="Gavelis G."/>
            <person name="Widhalm J.R."/>
            <person name="Wisecaver J.H."/>
        </authorList>
    </citation>
    <scope>NUCLEOTIDE SEQUENCE</scope>
    <source>
        <strain evidence="7">ECLA1</strain>
    </source>
</reference>
<keyword evidence="8" id="KW-1185">Reference proteome</keyword>
<evidence type="ECO:0000313" key="8">
    <source>
        <dbReference type="Proteomes" id="UP001283361"/>
    </source>
</evidence>
<evidence type="ECO:0000256" key="4">
    <source>
        <dbReference type="ARBA" id="ARBA00023242"/>
    </source>
</evidence>
<dbReference type="Gene3D" id="2.60.40.820">
    <property type="entry name" value="Transcription factor, T-box"/>
    <property type="match status" value="1"/>
</dbReference>
<dbReference type="GO" id="GO:0005634">
    <property type="term" value="C:nucleus"/>
    <property type="evidence" value="ECO:0007669"/>
    <property type="project" value="UniProtKB-SubCell"/>
</dbReference>
<dbReference type="GO" id="GO:0003677">
    <property type="term" value="F:DNA binding"/>
    <property type="evidence" value="ECO:0007669"/>
    <property type="project" value="UniProtKB-UniRule"/>
</dbReference>
<comment type="subcellular location">
    <subcellularLocation>
        <location evidence="5">Nucleus</location>
    </subcellularLocation>
</comment>
<evidence type="ECO:0000259" key="6">
    <source>
        <dbReference type="PROSITE" id="PS50252"/>
    </source>
</evidence>
<comment type="caution">
    <text evidence="5">Lacks conserved residue(s) required for the propagation of feature annotation.</text>
</comment>
<proteinExistence type="predicted"/>
<dbReference type="InterPro" id="IPR036960">
    <property type="entry name" value="T-box_sf"/>
</dbReference>
<dbReference type="EMBL" id="JAWDGP010001519">
    <property type="protein sequence ID" value="KAK3790791.1"/>
    <property type="molecule type" value="Genomic_DNA"/>
</dbReference>
<dbReference type="InterPro" id="IPR008967">
    <property type="entry name" value="p53-like_TF_DNA-bd_sf"/>
</dbReference>
<comment type="caution">
    <text evidence="7">The sequence shown here is derived from an EMBL/GenBank/DDBJ whole genome shotgun (WGS) entry which is preliminary data.</text>
</comment>
<evidence type="ECO:0000313" key="7">
    <source>
        <dbReference type="EMBL" id="KAK3790791.1"/>
    </source>
</evidence>
<name>A0AAE1APB3_9GAST</name>
<keyword evidence="3" id="KW-0804">Transcription</keyword>
<dbReference type="SUPFAM" id="SSF49417">
    <property type="entry name" value="p53-like transcription factors"/>
    <property type="match status" value="1"/>
</dbReference>
<sequence length="148" mass="16046">MTFNPFLLSRPVDSRALTSLISGAGDGIRGHPYLSPRAIVPPLAAAQGPAFLPPDAASTLFPEFRHYSHLYRANGNGRSATSPVSPTLDAFLPPLQGQGLGLCHLPTRGLEPHDDGVKDEPKVELEGKDLWKKFYELESEMVITKSGR</sequence>
<accession>A0AAE1APB3</accession>
<evidence type="ECO:0000256" key="5">
    <source>
        <dbReference type="PROSITE-ProRule" id="PRU00201"/>
    </source>
</evidence>
<dbReference type="Proteomes" id="UP001283361">
    <property type="component" value="Unassembled WGS sequence"/>
</dbReference>
<organism evidence="7 8">
    <name type="scientific">Elysia crispata</name>
    <name type="common">lettuce slug</name>
    <dbReference type="NCBI Taxonomy" id="231223"/>
    <lineage>
        <taxon>Eukaryota</taxon>
        <taxon>Metazoa</taxon>
        <taxon>Spiralia</taxon>
        <taxon>Lophotrochozoa</taxon>
        <taxon>Mollusca</taxon>
        <taxon>Gastropoda</taxon>
        <taxon>Heterobranchia</taxon>
        <taxon>Euthyneura</taxon>
        <taxon>Panpulmonata</taxon>
        <taxon>Sacoglossa</taxon>
        <taxon>Placobranchoidea</taxon>
        <taxon>Plakobranchidae</taxon>
        <taxon>Elysia</taxon>
    </lineage>
</organism>
<dbReference type="PROSITE" id="PS50252">
    <property type="entry name" value="TBOX_3"/>
    <property type="match status" value="1"/>
</dbReference>
<keyword evidence="2 5" id="KW-0238">DNA-binding</keyword>
<keyword evidence="4 5" id="KW-0539">Nucleus</keyword>
<gene>
    <name evidence="7" type="ORF">RRG08_038282</name>
</gene>
<evidence type="ECO:0000256" key="1">
    <source>
        <dbReference type="ARBA" id="ARBA00023015"/>
    </source>
</evidence>